<evidence type="ECO:0000313" key="1">
    <source>
        <dbReference type="EMBL" id="KAG7355714.1"/>
    </source>
</evidence>
<keyword evidence="3" id="KW-1185">Reference proteome</keyword>
<protein>
    <submittedName>
        <fullName evidence="2">Uncharacterized protein</fullName>
    </submittedName>
</protein>
<dbReference type="EMBL" id="JAGRRH010000013">
    <property type="protein sequence ID" value="KAG7361513.1"/>
    <property type="molecule type" value="Genomic_DNA"/>
</dbReference>
<accession>A0A9K3PVT2</accession>
<dbReference type="AlphaFoldDB" id="A0A9K3PVT2"/>
<reference evidence="2" key="2">
    <citation type="submission" date="2021-04" db="EMBL/GenBank/DDBJ databases">
        <authorList>
            <person name="Podell S."/>
        </authorList>
    </citation>
    <scope>NUCLEOTIDE SEQUENCE</scope>
    <source>
        <strain evidence="2">Hildebrandi</strain>
    </source>
</reference>
<proteinExistence type="predicted"/>
<sequence>MSNPIFPASRAELKAFHPVLEIACVDAKSEYDEVKSRRQHPQIADTAGAAYRAVVAETYVALRSGECKGLFEDLVYCNGRYEYDYARNCKTVRDSLQECVVKNKLGELGK</sequence>
<gene>
    <name evidence="1" type="ORF">IV203_000400</name>
    <name evidence="2" type="ORF">IV203_036614</name>
</gene>
<name>A0A9K3PVT2_9STRA</name>
<dbReference type="OrthoDB" id="35697at2759"/>
<reference evidence="2" key="1">
    <citation type="journal article" date="2021" name="Sci. Rep.">
        <title>Diploid genomic architecture of Nitzschia inconspicua, an elite biomass production diatom.</title>
        <authorList>
            <person name="Oliver A."/>
            <person name="Podell S."/>
            <person name="Pinowska A."/>
            <person name="Traller J.C."/>
            <person name="Smith S.R."/>
            <person name="McClure R."/>
            <person name="Beliaev A."/>
            <person name="Bohutskyi P."/>
            <person name="Hill E.A."/>
            <person name="Rabines A."/>
            <person name="Zheng H."/>
            <person name="Allen L.Z."/>
            <person name="Kuo A."/>
            <person name="Grigoriev I.V."/>
            <person name="Allen A.E."/>
            <person name="Hazlebeck D."/>
            <person name="Allen E.E."/>
        </authorList>
    </citation>
    <scope>NUCLEOTIDE SEQUENCE</scope>
    <source>
        <strain evidence="2">Hildebrandi</strain>
    </source>
</reference>
<dbReference type="Proteomes" id="UP000693970">
    <property type="component" value="Unassembled WGS sequence"/>
</dbReference>
<dbReference type="EMBL" id="JAGRRH010000015">
    <property type="protein sequence ID" value="KAG7355714.1"/>
    <property type="molecule type" value="Genomic_DNA"/>
</dbReference>
<evidence type="ECO:0000313" key="3">
    <source>
        <dbReference type="Proteomes" id="UP000693970"/>
    </source>
</evidence>
<evidence type="ECO:0000313" key="2">
    <source>
        <dbReference type="EMBL" id="KAG7361513.1"/>
    </source>
</evidence>
<organism evidence="2 3">
    <name type="scientific">Nitzschia inconspicua</name>
    <dbReference type="NCBI Taxonomy" id="303405"/>
    <lineage>
        <taxon>Eukaryota</taxon>
        <taxon>Sar</taxon>
        <taxon>Stramenopiles</taxon>
        <taxon>Ochrophyta</taxon>
        <taxon>Bacillariophyta</taxon>
        <taxon>Bacillariophyceae</taxon>
        <taxon>Bacillariophycidae</taxon>
        <taxon>Bacillariales</taxon>
        <taxon>Bacillariaceae</taxon>
        <taxon>Nitzschia</taxon>
    </lineage>
</organism>
<comment type="caution">
    <text evidence="2">The sequence shown here is derived from an EMBL/GenBank/DDBJ whole genome shotgun (WGS) entry which is preliminary data.</text>
</comment>